<name>A0AAV3X4N7_9CYAN</name>
<feature type="transmembrane region" description="Helical" evidence="1">
    <location>
        <begin position="245"/>
        <end position="262"/>
    </location>
</feature>
<protein>
    <recommendedName>
        <fullName evidence="4">DUF3754 domain-containing protein</fullName>
    </recommendedName>
</protein>
<dbReference type="InterPro" id="IPR022227">
    <property type="entry name" value="DUF3754"/>
</dbReference>
<dbReference type="RefSeq" id="WP_226578380.1">
    <property type="nucleotide sequence ID" value="NZ_BLAY01000025.1"/>
</dbReference>
<dbReference type="Proteomes" id="UP001050975">
    <property type="component" value="Unassembled WGS sequence"/>
</dbReference>
<dbReference type="AlphaFoldDB" id="A0AAV3X4N7"/>
<dbReference type="PANTHER" id="PTHR33645:SF11">
    <property type="entry name" value="AMINOPEPTIDASE (DUF3754)"/>
    <property type="match status" value="1"/>
</dbReference>
<feature type="transmembrane region" description="Helical" evidence="1">
    <location>
        <begin position="274"/>
        <end position="293"/>
    </location>
</feature>
<evidence type="ECO:0008006" key="4">
    <source>
        <dbReference type="Google" id="ProtNLM"/>
    </source>
</evidence>
<dbReference type="Pfam" id="PF12576">
    <property type="entry name" value="DUF3754"/>
    <property type="match status" value="1"/>
</dbReference>
<dbReference type="EMBL" id="BLAY01000025">
    <property type="protein sequence ID" value="GET37238.1"/>
    <property type="molecule type" value="Genomic_DNA"/>
</dbReference>
<evidence type="ECO:0000313" key="2">
    <source>
        <dbReference type="EMBL" id="GET37238.1"/>
    </source>
</evidence>
<evidence type="ECO:0000256" key="1">
    <source>
        <dbReference type="SAM" id="Phobius"/>
    </source>
</evidence>
<organism evidence="2 3">
    <name type="scientific">Microseira wollei NIES-4236</name>
    <dbReference type="NCBI Taxonomy" id="2530354"/>
    <lineage>
        <taxon>Bacteria</taxon>
        <taxon>Bacillati</taxon>
        <taxon>Cyanobacteriota</taxon>
        <taxon>Cyanophyceae</taxon>
        <taxon>Oscillatoriophycideae</taxon>
        <taxon>Aerosakkonematales</taxon>
        <taxon>Aerosakkonemataceae</taxon>
        <taxon>Microseira</taxon>
    </lineage>
</organism>
<accession>A0AAV3X4N7</accession>
<keyword evidence="3" id="KW-1185">Reference proteome</keyword>
<reference evidence="2" key="1">
    <citation type="submission" date="2019-10" db="EMBL/GenBank/DDBJ databases">
        <title>Draft genome sequece of Microseira wollei NIES-4236.</title>
        <authorList>
            <person name="Yamaguchi H."/>
            <person name="Suzuki S."/>
            <person name="Kawachi M."/>
        </authorList>
    </citation>
    <scope>NUCLEOTIDE SEQUENCE</scope>
    <source>
        <strain evidence="2">NIES-4236</strain>
    </source>
</reference>
<gene>
    <name evidence="2" type="ORF">MiSe_19910</name>
</gene>
<keyword evidence="1" id="KW-0812">Transmembrane</keyword>
<comment type="caution">
    <text evidence="2">The sequence shown here is derived from an EMBL/GenBank/DDBJ whole genome shotgun (WGS) entry which is preliminary data.</text>
</comment>
<dbReference type="PANTHER" id="PTHR33645">
    <property type="entry name" value="AMINOPEPTIDASE (DUF3754)"/>
    <property type="match status" value="1"/>
</dbReference>
<keyword evidence="1" id="KW-0472">Membrane</keyword>
<sequence length="442" mass="51636">MAVYQDREAFIPYRRSDLIELCVESGHLAAADVPKFRNFCKILSAYYHFNSHQKLEFLKDNYAPFNPDADTKFINELTPDQKAKMPAQLLTVFENILTQANYIPLTQKKLQLALQEKSLIELKTQINFEDFDQIVCYYRGDRKQKIIGKKLWKNVEKTIQVFERVVLLLKFKNYRYFEAKKIQIKKLNFKPGKIYIYFYKNIPKYDLEFLFPNIKLSMTWKDRLLFGIPAVGAGIPLLLRVIPQLFLIVGVILFVFFGQSILVKYINEEQVRNIMPILVAFLSLIVGLGGFAFRQYNNYKNKKIKFQKEITDTLFFRNLANNARVFSCLIDDAEEEECKEIILVYYHLMTSKNPLNPEQLDDRIEAWMAEKFGTKIDFDINGPLRNLEAIRGKIVKEGEAEASTPEIPLLTYDNQGFCQVPSLDDAKTIVDYVWDNAFLYAK</sequence>
<evidence type="ECO:0000313" key="3">
    <source>
        <dbReference type="Proteomes" id="UP001050975"/>
    </source>
</evidence>
<proteinExistence type="predicted"/>
<keyword evidence="1" id="KW-1133">Transmembrane helix</keyword>